<protein>
    <submittedName>
        <fullName evidence="1">Uncharacterized protein</fullName>
    </submittedName>
</protein>
<comment type="caution">
    <text evidence="1">The sequence shown here is derived from an EMBL/GenBank/DDBJ whole genome shotgun (WGS) entry which is preliminary data.</text>
</comment>
<accession>A0A0N8AHL1</accession>
<proteinExistence type="predicted"/>
<gene>
    <name evidence="1" type="ORF">APZ42_028536</name>
</gene>
<dbReference type="AlphaFoldDB" id="A0A0N8AHL1"/>
<dbReference type="Proteomes" id="UP000076858">
    <property type="component" value="Unassembled WGS sequence"/>
</dbReference>
<keyword evidence="2" id="KW-1185">Reference proteome</keyword>
<reference evidence="1 2" key="1">
    <citation type="submission" date="2016-03" db="EMBL/GenBank/DDBJ databases">
        <title>EvidentialGene: Evidence-directed Construction of Genes on Genomes.</title>
        <authorList>
            <person name="Gilbert D.G."/>
            <person name="Choi J.-H."/>
            <person name="Mockaitis K."/>
            <person name="Colbourne J."/>
            <person name="Pfrender M."/>
        </authorList>
    </citation>
    <scope>NUCLEOTIDE SEQUENCE [LARGE SCALE GENOMIC DNA]</scope>
    <source>
        <strain evidence="1 2">Xinb3</strain>
        <tissue evidence="1">Complete organism</tissue>
    </source>
</reference>
<name>A0A0N8AHL1_9CRUS</name>
<dbReference type="OrthoDB" id="6365350at2759"/>
<sequence>MQHSKNILTRVVFVATTTAIVLMLCAPVEVGAKKAHSLVTSTVTVTVTSTDKKICGKLVNVTAACRRRRNFEFERPEILTFDEDLDEAIDLAFKNFYVTKQFAPTKTLGMEVTPLVYLPPLKASARKPQIASFHPGVESSMPTFVFDSRNKNPYLHPSVYQQHQAELQKQQIEQEQRVFFSALSLANVFKNKVTATYTTHTTITKTEVKSTEATFFVVGCTPNPFPFSVCSGKR</sequence>
<organism evidence="1 2">
    <name type="scientific">Daphnia magna</name>
    <dbReference type="NCBI Taxonomy" id="35525"/>
    <lineage>
        <taxon>Eukaryota</taxon>
        <taxon>Metazoa</taxon>
        <taxon>Ecdysozoa</taxon>
        <taxon>Arthropoda</taxon>
        <taxon>Crustacea</taxon>
        <taxon>Branchiopoda</taxon>
        <taxon>Diplostraca</taxon>
        <taxon>Cladocera</taxon>
        <taxon>Anomopoda</taxon>
        <taxon>Daphniidae</taxon>
        <taxon>Daphnia</taxon>
    </lineage>
</organism>
<evidence type="ECO:0000313" key="1">
    <source>
        <dbReference type="EMBL" id="KZS07702.1"/>
    </source>
</evidence>
<evidence type="ECO:0000313" key="2">
    <source>
        <dbReference type="Proteomes" id="UP000076858"/>
    </source>
</evidence>
<dbReference type="EMBL" id="LRGB01002443">
    <property type="protein sequence ID" value="KZS07702.1"/>
    <property type="molecule type" value="Genomic_DNA"/>
</dbReference>